<dbReference type="GO" id="GO:0003864">
    <property type="term" value="F:3-methyl-2-oxobutanoate hydroxymethyltransferase activity"/>
    <property type="evidence" value="ECO:0007669"/>
    <property type="project" value="UniProtKB-EC"/>
</dbReference>
<comment type="catalytic activity">
    <reaction evidence="5">
        <text>(6R)-5,10-methylene-5,6,7,8-tetrahydrofolate + 3-methyl-2-oxobutanoate + H2O = 2-dehydropantoate + (6S)-5,6,7,8-tetrahydrofolate</text>
        <dbReference type="Rhea" id="RHEA:11824"/>
        <dbReference type="ChEBI" id="CHEBI:11561"/>
        <dbReference type="ChEBI" id="CHEBI:11851"/>
        <dbReference type="ChEBI" id="CHEBI:15377"/>
        <dbReference type="ChEBI" id="CHEBI:15636"/>
        <dbReference type="ChEBI" id="CHEBI:57453"/>
        <dbReference type="EC" id="2.1.2.11"/>
    </reaction>
</comment>
<dbReference type="Pfam" id="PF02548">
    <property type="entry name" value="Pantoate_transf"/>
    <property type="match status" value="1"/>
</dbReference>
<evidence type="ECO:0000256" key="5">
    <source>
        <dbReference type="HAMAP-Rule" id="MF_00156"/>
    </source>
</evidence>
<feature type="active site" description="Proton acceptor" evidence="5">
    <location>
        <position position="218"/>
    </location>
</feature>
<keyword evidence="4 5" id="KW-0808">Transferase</keyword>
<name>A0ABR7LLG5_9ACTN</name>
<feature type="binding site" evidence="5">
    <location>
        <position position="150"/>
    </location>
    <ligand>
        <name>3-methyl-2-oxobutanoate</name>
        <dbReference type="ChEBI" id="CHEBI:11851"/>
    </ligand>
</feature>
<dbReference type="Proteomes" id="UP000805614">
    <property type="component" value="Unassembled WGS sequence"/>
</dbReference>
<keyword evidence="5" id="KW-0963">Cytoplasm</keyword>
<keyword evidence="5" id="KW-0479">Metal-binding</keyword>
<reference evidence="7 8" key="1">
    <citation type="submission" date="2020-06" db="EMBL/GenBank/DDBJ databases">
        <title>Actinomadura xiongansis sp. nov., isolated from soil of Baiyangdian.</title>
        <authorList>
            <person name="Zhang X."/>
        </authorList>
    </citation>
    <scope>NUCLEOTIDE SEQUENCE [LARGE SCALE GENOMIC DNA]</scope>
    <source>
        <strain evidence="7 8">HBUM206468</strain>
    </source>
</reference>
<evidence type="ECO:0000256" key="6">
    <source>
        <dbReference type="SAM" id="MobiDB-lite"/>
    </source>
</evidence>
<comment type="caution">
    <text evidence="7">The sequence shown here is derived from an EMBL/GenBank/DDBJ whole genome shotgun (WGS) entry which is preliminary data.</text>
</comment>
<feature type="region of interest" description="Disordered" evidence="6">
    <location>
        <begin position="1"/>
        <end position="27"/>
    </location>
</feature>
<proteinExistence type="inferred from homology"/>
<gene>
    <name evidence="5 7" type="primary">panB</name>
    <name evidence="7" type="ORF">HKK74_07455</name>
</gene>
<feature type="binding site" evidence="5">
    <location>
        <position position="152"/>
    </location>
    <ligand>
        <name>Mg(2+)</name>
        <dbReference type="ChEBI" id="CHEBI:18420"/>
    </ligand>
</feature>
<keyword evidence="5" id="KW-0460">Magnesium</keyword>
<feature type="binding site" evidence="5">
    <location>
        <position position="81"/>
    </location>
    <ligand>
        <name>Mg(2+)</name>
        <dbReference type="ChEBI" id="CHEBI:18420"/>
    </ligand>
</feature>
<comment type="cofactor">
    <cofactor evidence="5">
        <name>Mg(2+)</name>
        <dbReference type="ChEBI" id="CHEBI:18420"/>
    </cofactor>
    <text evidence="5">Binds 1 Mg(2+) ion per subunit.</text>
</comment>
<evidence type="ECO:0000256" key="3">
    <source>
        <dbReference type="ARBA" id="ARBA00022655"/>
    </source>
</evidence>
<evidence type="ECO:0000256" key="1">
    <source>
        <dbReference type="ARBA" id="ARBA00008676"/>
    </source>
</evidence>
<evidence type="ECO:0000313" key="8">
    <source>
        <dbReference type="Proteomes" id="UP000805614"/>
    </source>
</evidence>
<keyword evidence="3 5" id="KW-0566">Pantothenate biosynthesis</keyword>
<sequence length="300" mass="30988">MSAAVVPEAHTTHPVATPDAVPAAPAQPTALYGGQSGRRVTVRDIAAAKQRHEKWPMLTAYDALTARIFDDAGIPVLLVGDSAAMVVYGYDSTIPVTVDDLIPLTAAVVRGSRRAMVVADLPFGSYQAGVAEALGTATRFLKETGAHAIKLEGGRRILAQAEAMVAAGIPVMGHLGLTPQSVNAFGGYRVQGRGEAGEELMADAKALEAAGAFSVVLECVPEDLAARVTASLSIPTIGIGAGPDCDAQVLVWQDMAGLTPRTAKFVKEYADLAGVLTGAARSFAEEVVSGAFPTAAHSYH</sequence>
<dbReference type="InterPro" id="IPR003700">
    <property type="entry name" value="Pantoate_hydroxy_MeTrfase"/>
</dbReference>
<dbReference type="NCBIfam" id="TIGR00222">
    <property type="entry name" value="panB"/>
    <property type="match status" value="1"/>
</dbReference>
<feature type="binding site" evidence="5">
    <location>
        <position position="120"/>
    </location>
    <ligand>
        <name>Mg(2+)</name>
        <dbReference type="ChEBI" id="CHEBI:18420"/>
    </ligand>
</feature>
<evidence type="ECO:0000313" key="7">
    <source>
        <dbReference type="EMBL" id="MBC6465327.1"/>
    </source>
</evidence>
<dbReference type="PANTHER" id="PTHR20881:SF0">
    <property type="entry name" value="3-METHYL-2-OXOBUTANOATE HYDROXYMETHYLTRANSFERASE"/>
    <property type="match status" value="1"/>
</dbReference>
<comment type="similarity">
    <text evidence="1 5">Belongs to the PanB family.</text>
</comment>
<comment type="subunit">
    <text evidence="2 5">Homodecamer; pentamer of dimers.</text>
</comment>
<evidence type="ECO:0000256" key="4">
    <source>
        <dbReference type="ARBA" id="ARBA00022679"/>
    </source>
</evidence>
<dbReference type="InterPro" id="IPR040442">
    <property type="entry name" value="Pyrv_kinase-like_dom_sf"/>
</dbReference>
<dbReference type="SUPFAM" id="SSF51621">
    <property type="entry name" value="Phosphoenolpyruvate/pyruvate domain"/>
    <property type="match status" value="1"/>
</dbReference>
<dbReference type="Gene3D" id="3.20.20.60">
    <property type="entry name" value="Phosphoenolpyruvate-binding domains"/>
    <property type="match status" value="1"/>
</dbReference>
<feature type="compositionally biased region" description="Low complexity" evidence="6">
    <location>
        <begin position="12"/>
        <end position="27"/>
    </location>
</feature>
<dbReference type="HAMAP" id="MF_00156">
    <property type="entry name" value="PanB"/>
    <property type="match status" value="1"/>
</dbReference>
<dbReference type="PIRSF" id="PIRSF000388">
    <property type="entry name" value="Pantoate_hydroxy_MeTrfase"/>
    <property type="match status" value="1"/>
</dbReference>
<dbReference type="RefSeq" id="WP_187242347.1">
    <property type="nucleotide sequence ID" value="NZ_BAAAOK010000015.1"/>
</dbReference>
<feature type="binding site" evidence="5">
    <location>
        <position position="120"/>
    </location>
    <ligand>
        <name>3-methyl-2-oxobutanoate</name>
        <dbReference type="ChEBI" id="CHEBI:11851"/>
    </ligand>
</feature>
<feature type="binding site" evidence="5">
    <location>
        <begin position="81"/>
        <end position="82"/>
    </location>
    <ligand>
        <name>3-methyl-2-oxobutanoate</name>
        <dbReference type="ChEBI" id="CHEBI:11851"/>
    </ligand>
</feature>
<dbReference type="EMBL" id="JABVEC010000004">
    <property type="protein sequence ID" value="MBC6465327.1"/>
    <property type="molecule type" value="Genomic_DNA"/>
</dbReference>
<dbReference type="InterPro" id="IPR015813">
    <property type="entry name" value="Pyrv/PenolPyrv_kinase-like_dom"/>
</dbReference>
<keyword evidence="8" id="KW-1185">Reference proteome</keyword>
<comment type="function">
    <text evidence="5">Catalyzes the reversible reaction in which hydroxymethyl group from 5,10-methylenetetrahydrofolate is transferred onto alpha-ketoisovalerate to form ketopantoate.</text>
</comment>
<organism evidence="7 8">
    <name type="scientific">Actinomadura alba</name>
    <dbReference type="NCBI Taxonomy" id="406431"/>
    <lineage>
        <taxon>Bacteria</taxon>
        <taxon>Bacillati</taxon>
        <taxon>Actinomycetota</taxon>
        <taxon>Actinomycetes</taxon>
        <taxon>Streptosporangiales</taxon>
        <taxon>Thermomonosporaceae</taxon>
        <taxon>Actinomadura</taxon>
    </lineage>
</organism>
<comment type="subcellular location">
    <subcellularLocation>
        <location evidence="5">Cytoplasm</location>
    </subcellularLocation>
</comment>
<protein>
    <recommendedName>
        <fullName evidence="5">3-methyl-2-oxobutanoate hydroxymethyltransferase</fullName>
        <ecNumber evidence="5">2.1.2.11</ecNumber>
    </recommendedName>
    <alternativeName>
        <fullName evidence="5">Ketopantoate hydroxymethyltransferase</fullName>
        <shortName evidence="5">KPHMT</shortName>
    </alternativeName>
</protein>
<dbReference type="NCBIfam" id="NF001452">
    <property type="entry name" value="PRK00311.1"/>
    <property type="match status" value="1"/>
</dbReference>
<dbReference type="PANTHER" id="PTHR20881">
    <property type="entry name" value="3-METHYL-2-OXOBUTANOATE HYDROXYMETHYLTRANSFERASE"/>
    <property type="match status" value="1"/>
</dbReference>
<dbReference type="EC" id="2.1.2.11" evidence="5"/>
<evidence type="ECO:0000256" key="2">
    <source>
        <dbReference type="ARBA" id="ARBA00011424"/>
    </source>
</evidence>
<dbReference type="CDD" id="cd06557">
    <property type="entry name" value="KPHMT-like"/>
    <property type="match status" value="1"/>
</dbReference>
<accession>A0ABR7LLG5</accession>
<comment type="pathway">
    <text evidence="5">Cofactor biosynthesis; (R)-pantothenate biosynthesis; (R)-pantoate from 3-methyl-2-oxobutanoate: step 1/2.</text>
</comment>